<evidence type="ECO:0000256" key="2">
    <source>
        <dbReference type="ARBA" id="ARBA00011238"/>
    </source>
</evidence>
<dbReference type="SUPFAM" id="SSF54862">
    <property type="entry name" value="4Fe-4S ferredoxins"/>
    <property type="match status" value="1"/>
</dbReference>
<dbReference type="STRING" id="1121393.SAMN02745216_04960"/>
<keyword evidence="9 14" id="KW-0560">Oxidoreductase</keyword>
<dbReference type="Pfam" id="PF02775">
    <property type="entry name" value="TPP_enzyme_C"/>
    <property type="match status" value="1"/>
</dbReference>
<keyword evidence="7 14" id="KW-0479">Metal-binding</keyword>
<dbReference type="CDD" id="cd02008">
    <property type="entry name" value="TPP_IOR_alpha"/>
    <property type="match status" value="1"/>
</dbReference>
<dbReference type="InterPro" id="IPR017721">
    <property type="entry name" value="IorA"/>
</dbReference>
<dbReference type="PROSITE" id="PS00198">
    <property type="entry name" value="4FE4S_FER_1"/>
    <property type="match status" value="1"/>
</dbReference>
<evidence type="ECO:0000256" key="3">
    <source>
        <dbReference type="ARBA" id="ARBA00012812"/>
    </source>
</evidence>
<gene>
    <name evidence="16" type="ORF">SAMN02745216_04960</name>
</gene>
<evidence type="ECO:0000256" key="1">
    <source>
        <dbReference type="ARBA" id="ARBA00002995"/>
    </source>
</evidence>
<evidence type="ECO:0000313" key="16">
    <source>
        <dbReference type="EMBL" id="SHL28968.1"/>
    </source>
</evidence>
<dbReference type="InterPro" id="IPR029061">
    <property type="entry name" value="THDP-binding"/>
</dbReference>
<dbReference type="InterPro" id="IPR009014">
    <property type="entry name" value="Transketo_C/PFOR_II"/>
</dbReference>
<evidence type="ECO:0000259" key="15">
    <source>
        <dbReference type="PROSITE" id="PS51379"/>
    </source>
</evidence>
<dbReference type="RefSeq" id="WP_073478933.1">
    <property type="nucleotide sequence ID" value="NZ_FQZU01000057.1"/>
</dbReference>
<evidence type="ECO:0000256" key="10">
    <source>
        <dbReference type="ARBA" id="ARBA00023004"/>
    </source>
</evidence>
<evidence type="ECO:0000256" key="5">
    <source>
        <dbReference type="ARBA" id="ARBA00022448"/>
    </source>
</evidence>
<dbReference type="InterPro" id="IPR017896">
    <property type="entry name" value="4Fe4S_Fe-S-bd"/>
</dbReference>
<dbReference type="GO" id="GO:0030976">
    <property type="term" value="F:thiamine pyrophosphate binding"/>
    <property type="evidence" value="ECO:0007669"/>
    <property type="project" value="InterPro"/>
</dbReference>
<keyword evidence="10 14" id="KW-0408">Iron</keyword>
<dbReference type="FunFam" id="3.40.50.970:FF:000039">
    <property type="entry name" value="Indolepyruvate oxidoreductase subunit IorA"/>
    <property type="match status" value="1"/>
</dbReference>
<dbReference type="Proteomes" id="UP000183994">
    <property type="component" value="Unassembled WGS sequence"/>
</dbReference>
<dbReference type="PANTHER" id="PTHR43710:SF7">
    <property type="entry name" value="INDOLEPYRUVATE OXIDOREDUCTASE SUBUNIT IORA"/>
    <property type="match status" value="1"/>
</dbReference>
<evidence type="ECO:0000256" key="6">
    <source>
        <dbReference type="ARBA" id="ARBA00022485"/>
    </source>
</evidence>
<dbReference type="Gene3D" id="3.40.50.970">
    <property type="match status" value="2"/>
</dbReference>
<name>A0A1M6ZES3_9BACT</name>
<keyword evidence="6 14" id="KW-0004">4Fe-4S</keyword>
<dbReference type="GO" id="GO:0043805">
    <property type="term" value="F:indolepyruvate ferredoxin oxidoreductase activity"/>
    <property type="evidence" value="ECO:0007669"/>
    <property type="project" value="UniProtKB-UniRule"/>
</dbReference>
<evidence type="ECO:0000256" key="12">
    <source>
        <dbReference type="ARBA" id="ARBA00030514"/>
    </source>
</evidence>
<dbReference type="InterPro" id="IPR017900">
    <property type="entry name" value="4Fe4S_Fe_S_CS"/>
</dbReference>
<keyword evidence="11 14" id="KW-0411">Iron-sulfur</keyword>
<dbReference type="CDD" id="cd07034">
    <property type="entry name" value="TPP_PYR_PFOR_IOR-alpha_like"/>
    <property type="match status" value="1"/>
</dbReference>
<dbReference type="Gene3D" id="3.30.70.20">
    <property type="match status" value="1"/>
</dbReference>
<dbReference type="EMBL" id="FQZU01000057">
    <property type="protein sequence ID" value="SHL28968.1"/>
    <property type="molecule type" value="Genomic_DNA"/>
</dbReference>
<dbReference type="EC" id="1.2.7.8" evidence="3 14"/>
<dbReference type="InterPro" id="IPR011766">
    <property type="entry name" value="TPP_enzyme_TPP-bd"/>
</dbReference>
<dbReference type="PROSITE" id="PS51379">
    <property type="entry name" value="4FE4S_FER_2"/>
    <property type="match status" value="1"/>
</dbReference>
<evidence type="ECO:0000256" key="9">
    <source>
        <dbReference type="ARBA" id="ARBA00023002"/>
    </source>
</evidence>
<evidence type="ECO:0000256" key="13">
    <source>
        <dbReference type="ARBA" id="ARBA00048332"/>
    </source>
</evidence>
<dbReference type="AlphaFoldDB" id="A0A1M6ZES3"/>
<comment type="catalytic activity">
    <reaction evidence="13 14">
        <text>indole-3-pyruvate + 2 oxidized [2Fe-2S]-[ferredoxin] + CoA = (indol-3-yl)acetyl-CoA + 2 reduced [2Fe-2S]-[ferredoxin] + CO2 + H(+)</text>
        <dbReference type="Rhea" id="RHEA:12645"/>
        <dbReference type="Rhea" id="RHEA-COMP:10000"/>
        <dbReference type="Rhea" id="RHEA-COMP:10001"/>
        <dbReference type="ChEBI" id="CHEBI:15378"/>
        <dbReference type="ChEBI" id="CHEBI:16526"/>
        <dbReference type="ChEBI" id="CHEBI:17640"/>
        <dbReference type="ChEBI" id="CHEBI:33737"/>
        <dbReference type="ChEBI" id="CHEBI:33738"/>
        <dbReference type="ChEBI" id="CHEBI:57271"/>
        <dbReference type="ChEBI" id="CHEBI:57287"/>
        <dbReference type="EC" id="1.2.7.8"/>
    </reaction>
</comment>
<dbReference type="Gene3D" id="3.40.50.920">
    <property type="match status" value="1"/>
</dbReference>
<keyword evidence="5 14" id="KW-0813">Transport</keyword>
<sequence length="644" mass="69415">MSQLYEGKKGEKVLFMGNQAIARGALEAGVSVAAGYPGTPSSEIIENLADVSKDANMYVEWSTNEKIAVEVAAAASFAGLRSICVMKQNGVNVASDFLLHLVLSGTRGGMVLIPCDDPGALSSINEGEARQFARLLEIPLVEAGDFQEAKDMLKWAFELSEEIQNLVMFRSVTRLSHASGSVELGEIPQTEPKAQFNYKGFILDPVEGPVVSVPVEYRHGLQQEKLKKAEALFEESPFNTYAGPENPEVLVITSSGATLYSREAIHLCNAKDKVGLLKLGTTFPLPTKLIAKHLKTTDKILVVEEVLPFMEENLKVLAQELAPEVGQKTFYGKRSGNIPQTGELNPDLVAAALAGILGQTYAPQDQEYQTKAAQQAFFNAPVRDLTFCPGCPHRASFWSIHNVLAADNRDGFVCGDIGCYSMAFLPCGFSSLKTLHAMGSGTGVASGFGKLGQFGLDQPVVSVCGDSTFFHSGMPALVNAIHHKSDITMVILDNSGTGMTGFQSHPGLPVDAQGNESPALDIPTICRALGATVEVCDPFYPHKTQQTFHKLLEMPGVKVLIMRQICALSPEKKGKKQYEMSVDETICMGENCGCNKLCTRVFRCPGLRWDEEKKTATIDEVICAGCGMCAAICPSGAITRKEVA</sequence>
<evidence type="ECO:0000256" key="8">
    <source>
        <dbReference type="ARBA" id="ARBA00022982"/>
    </source>
</evidence>
<dbReference type="SUPFAM" id="SSF52922">
    <property type="entry name" value="TK C-terminal domain-like"/>
    <property type="match status" value="1"/>
</dbReference>
<reference evidence="17" key="1">
    <citation type="submission" date="2016-11" db="EMBL/GenBank/DDBJ databases">
        <authorList>
            <person name="Varghese N."/>
            <person name="Submissions S."/>
        </authorList>
    </citation>
    <scope>NUCLEOTIDE SEQUENCE [LARGE SCALE GENOMIC DNA]</scope>
    <source>
        <strain evidence="17">DSM 16219</strain>
    </source>
</reference>
<dbReference type="InterPro" id="IPR045025">
    <property type="entry name" value="HACL1-like"/>
</dbReference>
<evidence type="ECO:0000256" key="7">
    <source>
        <dbReference type="ARBA" id="ARBA00022723"/>
    </source>
</evidence>
<keyword evidence="8 14" id="KW-0249">Electron transport</keyword>
<dbReference type="InterPro" id="IPR002880">
    <property type="entry name" value="Pyrv_Fd/Flavodoxin_OxRdtase_N"/>
</dbReference>
<feature type="domain" description="4Fe-4S ferredoxin-type" evidence="15">
    <location>
        <begin position="614"/>
        <end position="643"/>
    </location>
</feature>
<dbReference type="GO" id="GO:0051539">
    <property type="term" value="F:4 iron, 4 sulfur cluster binding"/>
    <property type="evidence" value="ECO:0007669"/>
    <property type="project" value="UniProtKB-UniRule"/>
</dbReference>
<evidence type="ECO:0000256" key="4">
    <source>
        <dbReference type="ARBA" id="ARBA00017710"/>
    </source>
</evidence>
<dbReference type="OrthoDB" id="9804603at2"/>
<comment type="subunit">
    <text evidence="2">Heterodimer of the IorA and IorB subunits.</text>
</comment>
<dbReference type="GO" id="GO:0046872">
    <property type="term" value="F:metal ion binding"/>
    <property type="evidence" value="ECO:0007669"/>
    <property type="project" value="UniProtKB-UniRule"/>
</dbReference>
<keyword evidence="16" id="KW-0670">Pyruvate</keyword>
<evidence type="ECO:0000313" key="17">
    <source>
        <dbReference type="Proteomes" id="UP000183994"/>
    </source>
</evidence>
<comment type="function">
    <text evidence="1 14">Catalyzes the ferredoxin-dependent oxidative decarboxylation of arylpyruvates.</text>
</comment>
<dbReference type="PIRSF" id="PIRSF006439">
    <property type="entry name" value="Indolepyruvate_ferr_oxidored"/>
    <property type="match status" value="1"/>
</dbReference>
<comment type="cofactor">
    <cofactor evidence="14">
        <name>[4Fe-4S] cluster</name>
        <dbReference type="ChEBI" id="CHEBI:49883"/>
    </cofactor>
    <text evidence="14">Binds 2 [4Fe-4S] clusters. In this family the first cluster has a non-standard and varying [4Fe-4S] binding motif CX(2)CX(2)CX(4-5)CP.</text>
</comment>
<dbReference type="Pfam" id="PF01855">
    <property type="entry name" value="POR_N"/>
    <property type="match status" value="1"/>
</dbReference>
<keyword evidence="17" id="KW-1185">Reference proteome</keyword>
<accession>A0A1M6ZES3</accession>
<evidence type="ECO:0000256" key="14">
    <source>
        <dbReference type="PIRNR" id="PIRNR006439"/>
    </source>
</evidence>
<evidence type="ECO:0000256" key="11">
    <source>
        <dbReference type="ARBA" id="ARBA00023014"/>
    </source>
</evidence>
<dbReference type="SUPFAM" id="SSF52518">
    <property type="entry name" value="Thiamin diphosphate-binding fold (THDP-binding)"/>
    <property type="match status" value="2"/>
</dbReference>
<proteinExistence type="predicted"/>
<dbReference type="Pfam" id="PF00037">
    <property type="entry name" value="Fer4"/>
    <property type="match status" value="1"/>
</dbReference>
<dbReference type="PANTHER" id="PTHR43710">
    <property type="entry name" value="2-HYDROXYACYL-COA LYASE"/>
    <property type="match status" value="1"/>
</dbReference>
<organism evidence="16 17">
    <name type="scientific">Desulfatibacillum alkenivorans DSM 16219</name>
    <dbReference type="NCBI Taxonomy" id="1121393"/>
    <lineage>
        <taxon>Bacteria</taxon>
        <taxon>Pseudomonadati</taxon>
        <taxon>Thermodesulfobacteriota</taxon>
        <taxon>Desulfobacteria</taxon>
        <taxon>Desulfobacterales</taxon>
        <taxon>Desulfatibacillaceae</taxon>
        <taxon>Desulfatibacillum</taxon>
    </lineage>
</organism>
<protein>
    <recommendedName>
        <fullName evidence="4 14">Indolepyruvate oxidoreductase subunit IorA</fullName>
        <shortName evidence="14">IOR</shortName>
        <ecNumber evidence="3 14">1.2.7.8</ecNumber>
    </recommendedName>
    <alternativeName>
        <fullName evidence="12 14">Indolepyruvate ferredoxin oxidoreductase subunit alpha</fullName>
    </alternativeName>
</protein>
<dbReference type="GO" id="GO:0044281">
    <property type="term" value="P:small molecule metabolic process"/>
    <property type="evidence" value="ECO:0007669"/>
    <property type="project" value="UniProtKB-ARBA"/>
</dbReference>